<dbReference type="EMBL" id="JBBEGN010000004">
    <property type="protein sequence ID" value="MEJ2868423.1"/>
    <property type="molecule type" value="Genomic_DNA"/>
</dbReference>
<dbReference type="SUPFAM" id="SSF47598">
    <property type="entry name" value="Ribbon-helix-helix"/>
    <property type="match status" value="1"/>
</dbReference>
<dbReference type="InterPro" id="IPR013321">
    <property type="entry name" value="Arc_rbn_hlx_hlx"/>
</dbReference>
<evidence type="ECO:0000313" key="1">
    <source>
        <dbReference type="EMBL" id="MEJ2868423.1"/>
    </source>
</evidence>
<organism evidence="1 2">
    <name type="scientific">Actinomycetospora aurantiaca</name>
    <dbReference type="NCBI Taxonomy" id="3129233"/>
    <lineage>
        <taxon>Bacteria</taxon>
        <taxon>Bacillati</taxon>
        <taxon>Actinomycetota</taxon>
        <taxon>Actinomycetes</taxon>
        <taxon>Pseudonocardiales</taxon>
        <taxon>Pseudonocardiaceae</taxon>
        <taxon>Actinomycetospora</taxon>
    </lineage>
</organism>
<accession>A0ABU8MNE3</accession>
<proteinExistence type="predicted"/>
<comment type="caution">
    <text evidence="1">The sequence shown here is derived from an EMBL/GenBank/DDBJ whole genome shotgun (WGS) entry which is preliminary data.</text>
</comment>
<sequence length="67" mass="7828">MKEEKRKKHSKPMLIRFTEADAERLRLLAEEHGVSMSRVVRVAVSDLFEYLDEQATPSPSKKKRSKK</sequence>
<dbReference type="InterPro" id="IPR010985">
    <property type="entry name" value="Ribbon_hlx_hlx"/>
</dbReference>
<evidence type="ECO:0000313" key="2">
    <source>
        <dbReference type="Proteomes" id="UP001385809"/>
    </source>
</evidence>
<dbReference type="Gene3D" id="1.10.1220.10">
    <property type="entry name" value="Met repressor-like"/>
    <property type="match status" value="1"/>
</dbReference>
<reference evidence="1 2" key="1">
    <citation type="submission" date="2024-03" db="EMBL/GenBank/DDBJ databases">
        <title>Actinomycetospora sp. OC33-EN08, a novel actinomycete isolated from wild orchid (Aerides multiflora).</title>
        <authorList>
            <person name="Suriyachadkun C."/>
        </authorList>
    </citation>
    <scope>NUCLEOTIDE SEQUENCE [LARGE SCALE GENOMIC DNA]</scope>
    <source>
        <strain evidence="1 2">OC33-EN08</strain>
    </source>
</reference>
<dbReference type="RefSeq" id="WP_337695007.1">
    <property type="nucleotide sequence ID" value="NZ_JBBEGN010000004.1"/>
</dbReference>
<gene>
    <name evidence="1" type="ORF">WCD74_11655</name>
</gene>
<protein>
    <recommendedName>
        <fullName evidence="3">Ribbon-helix-helix protein, CopG family</fullName>
    </recommendedName>
</protein>
<name>A0ABU8MNE3_9PSEU</name>
<keyword evidence="2" id="KW-1185">Reference proteome</keyword>
<dbReference type="Proteomes" id="UP001385809">
    <property type="component" value="Unassembled WGS sequence"/>
</dbReference>
<evidence type="ECO:0008006" key="3">
    <source>
        <dbReference type="Google" id="ProtNLM"/>
    </source>
</evidence>